<gene>
    <name evidence="1" type="ORF">TQ35_0007975</name>
</gene>
<keyword evidence="1" id="KW-0328">Glycosyltransferase</keyword>
<protein>
    <submittedName>
        <fullName evidence="1">Glycosyltransferase</fullName>
        <ecNumber evidence="1">2.4.-.-</ecNumber>
    </submittedName>
</protein>
<accession>A0ACC6TQI2</accession>
<reference evidence="1" key="1">
    <citation type="submission" date="2024-07" db="EMBL/GenBank/DDBJ databases">
        <title>Metagenome and Metagenome-Assembled Genomes of Archaea from a hot spring from the geothermal field of Los Azufres, Mexico.</title>
        <authorList>
            <person name="Marin-Paredes R."/>
            <person name="Martinez-Romero E."/>
            <person name="Servin-Garciduenas L.E."/>
        </authorList>
    </citation>
    <scope>NUCLEOTIDE SEQUENCE</scope>
    <source>
        <strain evidence="1">AZ1-454</strain>
    </source>
</reference>
<proteinExistence type="predicted"/>
<dbReference type="Proteomes" id="UP000053480">
    <property type="component" value="Unassembled WGS sequence"/>
</dbReference>
<dbReference type="EC" id="2.4.-.-" evidence="1"/>
<organism evidence="1 2">
    <name type="scientific">Candidatus Aramenus sulfurataquae</name>
    <dbReference type="NCBI Taxonomy" id="1326980"/>
    <lineage>
        <taxon>Archaea</taxon>
        <taxon>Thermoproteota</taxon>
        <taxon>Thermoprotei</taxon>
        <taxon>Sulfolobales</taxon>
        <taxon>Sulfolobaceae</taxon>
        <taxon>Candidatus Aramenus</taxon>
    </lineage>
</organism>
<keyword evidence="1" id="KW-0808">Transferase</keyword>
<evidence type="ECO:0000313" key="2">
    <source>
        <dbReference type="Proteomes" id="UP000053480"/>
    </source>
</evidence>
<name>A0ACC6TQI2_9CREN</name>
<evidence type="ECO:0000313" key="1">
    <source>
        <dbReference type="EMBL" id="MEW9492119.1"/>
    </source>
</evidence>
<dbReference type="EMBL" id="JZWS03000012">
    <property type="protein sequence ID" value="MEW9492119.1"/>
    <property type="molecule type" value="Genomic_DNA"/>
</dbReference>
<comment type="caution">
    <text evidence="1">The sequence shown here is derived from an EMBL/GenBank/DDBJ whole genome shotgun (WGS) entry which is preliminary data.</text>
</comment>
<sequence>MEDSIYLLFLTVSLVIGFLYFTVNSYLAVTEGKEERRVKPDIREVTAVIPVYNEDPELFEKVIKSVSKIKFVVVGDGCSDPYYSITKKYGGEFVHLKKRSGKRVALAEGFKRVRTKYVLFLDSDTVLEEGALEQMLSSMDEDVGGVSPRILMMNNGKLSYYYAEFFERMSEVLQRALSRQGKAAVLYGHCALYKREAIKGLVLSKDFVQPKVLGMRILIGDDRQLTNYVLNHGYKAKIDYKAIAYTMPPKDIRGFFNQLIRWTKANYLYFFEDVLKGTIVNKGTLYAFNAFYTNVLPLLVLGTTIYESAILGLKIDLDPQTYVRLTVHLIYRILDFVMSGVVPIFVAAKHVGIHNGDPNVVLHVWRRTFSRESLLTSSIHLMSSLSTLPFAVAVFRMVDRDKVKVITIGSIALVAQMAAAVYALLTLWKQEGWRTR</sequence>